<dbReference type="Gene3D" id="3.40.50.10240">
    <property type="entry name" value="Thiamin pyrophosphokinase, catalytic domain"/>
    <property type="match status" value="1"/>
</dbReference>
<dbReference type="CDD" id="cd07995">
    <property type="entry name" value="TPK"/>
    <property type="match status" value="1"/>
</dbReference>
<dbReference type="InterPro" id="IPR036759">
    <property type="entry name" value="TPK_catalytic_sf"/>
</dbReference>
<dbReference type="InterPro" id="IPR007373">
    <property type="entry name" value="Thiamin_PyroPKinase_B1-bd"/>
</dbReference>
<keyword evidence="7" id="KW-1185">Reference proteome</keyword>
<evidence type="ECO:0000256" key="4">
    <source>
        <dbReference type="ARBA" id="ARBA00022840"/>
    </source>
</evidence>
<dbReference type="NCBIfam" id="TIGR01378">
    <property type="entry name" value="thi_PPkinase"/>
    <property type="match status" value="1"/>
</dbReference>
<dbReference type="GO" id="GO:0004788">
    <property type="term" value="F:thiamine diphosphokinase activity"/>
    <property type="evidence" value="ECO:0007669"/>
    <property type="project" value="InterPro"/>
</dbReference>
<keyword evidence="3" id="KW-0418">Kinase</keyword>
<reference evidence="6 7" key="1">
    <citation type="submission" date="2019-08" db="EMBL/GenBank/DDBJ databases">
        <title>The genome of the soybean aphid Biotype 1, its phylome, world population structure and adaptation to the North American continent.</title>
        <authorList>
            <person name="Giordano R."/>
            <person name="Donthu R.K."/>
            <person name="Hernandez A.G."/>
            <person name="Wright C.L."/>
            <person name="Zimin A.V."/>
        </authorList>
    </citation>
    <scope>NUCLEOTIDE SEQUENCE [LARGE SCALE GENOMIC DNA]</scope>
    <source>
        <tissue evidence="6">Whole aphids</tissue>
    </source>
</reference>
<evidence type="ECO:0000313" key="7">
    <source>
        <dbReference type="Proteomes" id="UP000475862"/>
    </source>
</evidence>
<dbReference type="GO" id="GO:0016301">
    <property type="term" value="F:kinase activity"/>
    <property type="evidence" value="ECO:0007669"/>
    <property type="project" value="UniProtKB-KW"/>
</dbReference>
<evidence type="ECO:0000256" key="2">
    <source>
        <dbReference type="ARBA" id="ARBA00022741"/>
    </source>
</evidence>
<comment type="caution">
    <text evidence="6">The sequence shown here is derived from an EMBL/GenBank/DDBJ whole genome shotgun (WGS) entry which is preliminary data.</text>
</comment>
<gene>
    <name evidence="6" type="ORF">AGLY_000227</name>
</gene>
<keyword evidence="1" id="KW-0808">Transferase</keyword>
<keyword evidence="2" id="KW-0547">Nucleotide-binding</keyword>
<dbReference type="GO" id="GO:0005524">
    <property type="term" value="F:ATP binding"/>
    <property type="evidence" value="ECO:0007669"/>
    <property type="project" value="UniProtKB-KW"/>
</dbReference>
<dbReference type="EMBL" id="VYZN01000001">
    <property type="protein sequence ID" value="KAE9544685.1"/>
    <property type="molecule type" value="Genomic_DNA"/>
</dbReference>
<proteinExistence type="predicted"/>
<organism evidence="6 7">
    <name type="scientific">Aphis glycines</name>
    <name type="common">Soybean aphid</name>
    <dbReference type="NCBI Taxonomy" id="307491"/>
    <lineage>
        <taxon>Eukaryota</taxon>
        <taxon>Metazoa</taxon>
        <taxon>Ecdysozoa</taxon>
        <taxon>Arthropoda</taxon>
        <taxon>Hexapoda</taxon>
        <taxon>Insecta</taxon>
        <taxon>Pterygota</taxon>
        <taxon>Neoptera</taxon>
        <taxon>Paraneoptera</taxon>
        <taxon>Hemiptera</taxon>
        <taxon>Sternorrhyncha</taxon>
        <taxon>Aphidomorpha</taxon>
        <taxon>Aphidoidea</taxon>
        <taxon>Aphididae</taxon>
        <taxon>Aphidini</taxon>
        <taxon>Aphis</taxon>
        <taxon>Aphis</taxon>
    </lineage>
</organism>
<protein>
    <recommendedName>
        <fullName evidence="5">Thiamin pyrophosphokinase thiamin-binding domain-containing protein</fullName>
    </recommendedName>
</protein>
<dbReference type="GO" id="GO:0006772">
    <property type="term" value="P:thiamine metabolic process"/>
    <property type="evidence" value="ECO:0007669"/>
    <property type="project" value="InterPro"/>
</dbReference>
<dbReference type="AlphaFoldDB" id="A0A6G0U6D3"/>
<dbReference type="Gene3D" id="2.60.120.320">
    <property type="entry name" value="Thiamin pyrophosphokinase, thiamin-binding domain"/>
    <property type="match status" value="2"/>
</dbReference>
<keyword evidence="4" id="KW-0067">ATP-binding</keyword>
<dbReference type="SUPFAM" id="SSF63862">
    <property type="entry name" value="Thiamin pyrophosphokinase, substrate-binding domain"/>
    <property type="match status" value="1"/>
</dbReference>
<dbReference type="PANTHER" id="PTHR13622:SF8">
    <property type="entry name" value="THIAMIN PYROPHOSPHOKINASE 1"/>
    <property type="match status" value="1"/>
</dbReference>
<dbReference type="InterPro" id="IPR007371">
    <property type="entry name" value="TPK_catalytic"/>
</dbReference>
<dbReference type="InterPro" id="IPR036371">
    <property type="entry name" value="TPK_B1-bd_sf"/>
</dbReference>
<dbReference type="GO" id="GO:0009229">
    <property type="term" value="P:thiamine diphosphate biosynthetic process"/>
    <property type="evidence" value="ECO:0007669"/>
    <property type="project" value="InterPro"/>
</dbReference>
<dbReference type="Pfam" id="PF04263">
    <property type="entry name" value="TPK_catalytic"/>
    <property type="match status" value="1"/>
</dbReference>
<dbReference type="InterPro" id="IPR006282">
    <property type="entry name" value="Thi_PPkinase"/>
</dbReference>
<evidence type="ECO:0000256" key="1">
    <source>
        <dbReference type="ARBA" id="ARBA00022679"/>
    </source>
</evidence>
<evidence type="ECO:0000313" key="6">
    <source>
        <dbReference type="EMBL" id="KAE9544685.1"/>
    </source>
</evidence>
<evidence type="ECO:0000256" key="3">
    <source>
        <dbReference type="ARBA" id="ARBA00022777"/>
    </source>
</evidence>
<dbReference type="SUPFAM" id="SSF63999">
    <property type="entry name" value="Thiamin pyrophosphokinase, catalytic domain"/>
    <property type="match status" value="1"/>
</dbReference>
<dbReference type="OrthoDB" id="25149at2759"/>
<dbReference type="Pfam" id="PF04265">
    <property type="entry name" value="TPK_B1_binding"/>
    <property type="match status" value="1"/>
</dbReference>
<evidence type="ECO:0000259" key="5">
    <source>
        <dbReference type="SMART" id="SM00983"/>
    </source>
</evidence>
<dbReference type="PANTHER" id="PTHR13622">
    <property type="entry name" value="THIAMIN PYROPHOSPHOKINASE"/>
    <property type="match status" value="1"/>
</dbReference>
<dbReference type="Proteomes" id="UP000475862">
    <property type="component" value="Unassembled WGS sequence"/>
</dbReference>
<feature type="domain" description="Thiamin pyrophosphokinase thiamin-binding" evidence="5">
    <location>
        <begin position="180"/>
        <end position="312"/>
    </location>
</feature>
<sequence>MISDPPKSRDWWPDLEDLRLSNTAVVVLNTSIENPPKLVRHLWNNSWLRVTVDGGTNKWHSFVKQNSFDDLKFPDLITGDLDSANPAVVEQFVSMGSTIIPTPNQDETDFTKALKEVKKYSAKHCKSIDSIIVMVNMCHRVDHFLSNLNTLYKSKTKDLYFDEDIYLLGRNSLTWLLQAGTHRIHVPQSLRFHPENNYVGFFPMGSACNECTTTGLKWNLKFKRLLEMCSLVSGQLASAYFFMSTNTTCIGSNVPMYSYKKSMVMYHLVIAVDMNNMVLRPGGKPMEMGGLTSSSNTFNGEPIVTITNSSPLLWTMTMGYEESF</sequence>
<name>A0A6G0U6D3_APHGL</name>
<accession>A0A6G0U6D3</accession>
<dbReference type="GO" id="GO:0030975">
    <property type="term" value="F:thiamine binding"/>
    <property type="evidence" value="ECO:0007669"/>
    <property type="project" value="InterPro"/>
</dbReference>
<dbReference type="SMART" id="SM00983">
    <property type="entry name" value="TPK_B1_binding"/>
    <property type="match status" value="1"/>
</dbReference>